<evidence type="ECO:0000256" key="1">
    <source>
        <dbReference type="ARBA" id="ARBA00010203"/>
    </source>
</evidence>
<dbReference type="EC" id="2.1.1.113" evidence="2"/>
<name>A0A2T1DJ31_9CYAN</name>
<accession>A0A2T1DJ31</accession>
<evidence type="ECO:0000256" key="8">
    <source>
        <dbReference type="ARBA" id="ARBA00049120"/>
    </source>
</evidence>
<keyword evidence="7" id="KW-0238">DNA-binding</keyword>
<dbReference type="STRING" id="1920490.GCA_001895925_04153"/>
<dbReference type="PROSITE" id="PS00093">
    <property type="entry name" value="N4_MTASE"/>
    <property type="match status" value="1"/>
</dbReference>
<evidence type="ECO:0000256" key="7">
    <source>
        <dbReference type="ARBA" id="ARBA00023125"/>
    </source>
</evidence>
<proteinExistence type="inferred from homology"/>
<dbReference type="InterPro" id="IPR002941">
    <property type="entry name" value="DNA_methylase_N4/N6"/>
</dbReference>
<organism evidence="10 11">
    <name type="scientific">Phormidesmis priestleyi ULC007</name>
    <dbReference type="NCBI Taxonomy" id="1920490"/>
    <lineage>
        <taxon>Bacteria</taxon>
        <taxon>Bacillati</taxon>
        <taxon>Cyanobacteriota</taxon>
        <taxon>Cyanophyceae</taxon>
        <taxon>Leptolyngbyales</taxon>
        <taxon>Leptolyngbyaceae</taxon>
        <taxon>Phormidesmis</taxon>
    </lineage>
</organism>
<keyword evidence="6" id="KW-0680">Restriction system</keyword>
<sequence length="422" mass="47787">MPHLKLESNNSELNHLRTEDKTAHHWYRFILSFPPHLVQDYLEKFGVNESHQVLDPFCGTGTTVVECKKLGIPSVGVEANPMAWFAGTVKLDWSLDPDELLRHADQIAKATEKRLDRTEEPWQTLPEDRLKLLLKNSISPLPLHKSLVLLEQIKQHTDSPYQRHELLALAKALVFSISNLHFGPEVGVGKAKTDAQVVDSWLEGIEAIAADLRCLKTLPDTSAIVHHADSRQLADVLEPNSIDAVITSPPYPNEKDYTRTTRLESVILEFINDKAELRTLKKGLMRSNSRNVYKADDDDRWVADHVEIQRIANAIEAKRIELGKTSGFERMYARATRLYFGGMARHLADLRHVLRPGAQLAYVVGDQASYLRVMIRTGTLLADIAKSLGYEVVSIDLFRTRLATVTQEQLREEVVVLRWSGR</sequence>
<evidence type="ECO:0000313" key="11">
    <source>
        <dbReference type="Proteomes" id="UP000238634"/>
    </source>
</evidence>
<dbReference type="EMBL" id="PVWG01000006">
    <property type="protein sequence ID" value="PSB20441.1"/>
    <property type="molecule type" value="Genomic_DNA"/>
</dbReference>
<evidence type="ECO:0000256" key="5">
    <source>
        <dbReference type="ARBA" id="ARBA00022691"/>
    </source>
</evidence>
<dbReference type="InterPro" id="IPR029063">
    <property type="entry name" value="SAM-dependent_MTases_sf"/>
</dbReference>
<dbReference type="InterPro" id="IPR017985">
    <property type="entry name" value="MeTrfase_CN4_CS"/>
</dbReference>
<dbReference type="GO" id="GO:0032259">
    <property type="term" value="P:methylation"/>
    <property type="evidence" value="ECO:0007669"/>
    <property type="project" value="UniProtKB-KW"/>
</dbReference>
<dbReference type="GO" id="GO:0015667">
    <property type="term" value="F:site-specific DNA-methyltransferase (cytosine-N4-specific) activity"/>
    <property type="evidence" value="ECO:0007669"/>
    <property type="project" value="UniProtKB-EC"/>
</dbReference>
<reference evidence="10 11" key="1">
    <citation type="submission" date="2018-02" db="EMBL/GenBank/DDBJ databases">
        <authorList>
            <person name="Cohen D.B."/>
            <person name="Kent A.D."/>
        </authorList>
    </citation>
    <scope>NUCLEOTIDE SEQUENCE [LARGE SCALE GENOMIC DNA]</scope>
    <source>
        <strain evidence="10 11">ULC007</strain>
    </source>
</reference>
<dbReference type="SUPFAM" id="SSF53335">
    <property type="entry name" value="S-adenosyl-L-methionine-dependent methyltransferases"/>
    <property type="match status" value="1"/>
</dbReference>
<evidence type="ECO:0000256" key="2">
    <source>
        <dbReference type="ARBA" id="ARBA00012185"/>
    </source>
</evidence>
<dbReference type="Gene3D" id="3.40.50.150">
    <property type="entry name" value="Vaccinia Virus protein VP39"/>
    <property type="match status" value="2"/>
</dbReference>
<comment type="catalytic activity">
    <reaction evidence="8">
        <text>a 2'-deoxycytidine in DNA + S-adenosyl-L-methionine = an N(4)-methyl-2'-deoxycytidine in DNA + S-adenosyl-L-homocysteine + H(+)</text>
        <dbReference type="Rhea" id="RHEA:16857"/>
        <dbReference type="Rhea" id="RHEA-COMP:11369"/>
        <dbReference type="Rhea" id="RHEA-COMP:13674"/>
        <dbReference type="ChEBI" id="CHEBI:15378"/>
        <dbReference type="ChEBI" id="CHEBI:57856"/>
        <dbReference type="ChEBI" id="CHEBI:59789"/>
        <dbReference type="ChEBI" id="CHEBI:85452"/>
        <dbReference type="ChEBI" id="CHEBI:137933"/>
        <dbReference type="EC" id="2.1.1.113"/>
    </reaction>
</comment>
<dbReference type="Pfam" id="PF01555">
    <property type="entry name" value="N6_N4_Mtase"/>
    <property type="match status" value="1"/>
</dbReference>
<keyword evidence="5" id="KW-0949">S-adenosyl-L-methionine</keyword>
<gene>
    <name evidence="10" type="ORF">C7B65_07890</name>
</gene>
<dbReference type="Proteomes" id="UP000238634">
    <property type="component" value="Unassembled WGS sequence"/>
</dbReference>
<dbReference type="GO" id="GO:0008170">
    <property type="term" value="F:N-methyltransferase activity"/>
    <property type="evidence" value="ECO:0007669"/>
    <property type="project" value="InterPro"/>
</dbReference>
<dbReference type="OrthoDB" id="9800801at2"/>
<protein>
    <recommendedName>
        <fullName evidence="2">site-specific DNA-methyltransferase (cytosine-N(4)-specific)</fullName>
        <ecNumber evidence="2">2.1.1.113</ecNumber>
    </recommendedName>
</protein>
<evidence type="ECO:0000313" key="10">
    <source>
        <dbReference type="EMBL" id="PSB20441.1"/>
    </source>
</evidence>
<evidence type="ECO:0000256" key="4">
    <source>
        <dbReference type="ARBA" id="ARBA00022679"/>
    </source>
</evidence>
<keyword evidence="4 10" id="KW-0808">Transferase</keyword>
<comment type="similarity">
    <text evidence="1">Belongs to the N(4)/N(6)-methyltransferase family. N(4) subfamily.</text>
</comment>
<comment type="caution">
    <text evidence="10">The sequence shown here is derived from an EMBL/GenBank/DDBJ whole genome shotgun (WGS) entry which is preliminary data.</text>
</comment>
<evidence type="ECO:0000256" key="6">
    <source>
        <dbReference type="ARBA" id="ARBA00022747"/>
    </source>
</evidence>
<feature type="domain" description="DNA methylase N-4/N-6" evidence="9">
    <location>
        <begin position="27"/>
        <end position="81"/>
    </location>
</feature>
<keyword evidence="11" id="KW-1185">Reference proteome</keyword>
<dbReference type="GO" id="GO:0003677">
    <property type="term" value="F:DNA binding"/>
    <property type="evidence" value="ECO:0007669"/>
    <property type="project" value="UniProtKB-KW"/>
</dbReference>
<dbReference type="GO" id="GO:0009307">
    <property type="term" value="P:DNA restriction-modification system"/>
    <property type="evidence" value="ECO:0007669"/>
    <property type="project" value="UniProtKB-KW"/>
</dbReference>
<dbReference type="AlphaFoldDB" id="A0A2T1DJ31"/>
<evidence type="ECO:0000256" key="3">
    <source>
        <dbReference type="ARBA" id="ARBA00022603"/>
    </source>
</evidence>
<reference evidence="10 11" key="2">
    <citation type="submission" date="2018-03" db="EMBL/GenBank/DDBJ databases">
        <title>The ancient ancestry and fast evolution of plastids.</title>
        <authorList>
            <person name="Moore K.R."/>
            <person name="Magnabosco C."/>
            <person name="Momper L."/>
            <person name="Gold D.A."/>
            <person name="Bosak T."/>
            <person name="Fournier G.P."/>
        </authorList>
    </citation>
    <scope>NUCLEOTIDE SEQUENCE [LARGE SCALE GENOMIC DNA]</scope>
    <source>
        <strain evidence="10 11">ULC007</strain>
    </source>
</reference>
<keyword evidence="3 10" id="KW-0489">Methyltransferase</keyword>
<evidence type="ECO:0000259" key="9">
    <source>
        <dbReference type="Pfam" id="PF01555"/>
    </source>
</evidence>